<dbReference type="EMBL" id="LSRL02000055">
    <property type="protein sequence ID" value="TDG46642.1"/>
    <property type="molecule type" value="Genomic_DNA"/>
</dbReference>
<evidence type="ECO:0000313" key="2">
    <source>
        <dbReference type="EMBL" id="TDG46642.1"/>
    </source>
</evidence>
<keyword evidence="3" id="KW-1185">Reference proteome</keyword>
<proteinExistence type="predicted"/>
<evidence type="ECO:0000256" key="1">
    <source>
        <dbReference type="SAM" id="MobiDB-lite"/>
    </source>
</evidence>
<gene>
    <name evidence="2" type="ORF">AWZ03_006954</name>
</gene>
<dbReference type="AlphaFoldDB" id="A0A484BED2"/>
<accession>A0A484BED2</accession>
<name>A0A484BED2_DRONA</name>
<protein>
    <submittedName>
        <fullName evidence="2">Uncharacterized protein</fullName>
    </submittedName>
</protein>
<comment type="caution">
    <text evidence="2">The sequence shown here is derived from an EMBL/GenBank/DDBJ whole genome shotgun (WGS) entry which is preliminary data.</text>
</comment>
<reference evidence="2 3" key="1">
    <citation type="journal article" date="2019" name="J. Hered.">
        <title>An Improved Genome Assembly for Drosophila navojoa, the Basal Species in the mojavensis Cluster.</title>
        <authorList>
            <person name="Vanderlinde T."/>
            <person name="Dupim E.G."/>
            <person name="Nazario-Yepiz N.O."/>
            <person name="Carvalho A.B."/>
        </authorList>
    </citation>
    <scope>NUCLEOTIDE SEQUENCE [LARGE SCALE GENOMIC DNA]</scope>
    <source>
        <strain evidence="2">Navoj_Jal97</strain>
        <tissue evidence="2">Whole organism</tissue>
    </source>
</reference>
<feature type="region of interest" description="Disordered" evidence="1">
    <location>
        <begin position="1"/>
        <end position="39"/>
    </location>
</feature>
<dbReference type="Proteomes" id="UP000295192">
    <property type="component" value="Unassembled WGS sequence"/>
</dbReference>
<evidence type="ECO:0000313" key="3">
    <source>
        <dbReference type="Proteomes" id="UP000295192"/>
    </source>
</evidence>
<feature type="compositionally biased region" description="Basic and acidic residues" evidence="1">
    <location>
        <begin position="1"/>
        <end position="11"/>
    </location>
</feature>
<sequence length="102" mass="11375">MARRSETKVYHDGGQLKLKHETKTKTKTKNKTKTKSETKTETLFGLPWQSMSEQLSQAMGIAEAIGHWPSAISHWPLAIANAFVVSWARDFLKIAGTSFAAK</sequence>
<organism evidence="2 3">
    <name type="scientific">Drosophila navojoa</name>
    <name type="common">Fruit fly</name>
    <dbReference type="NCBI Taxonomy" id="7232"/>
    <lineage>
        <taxon>Eukaryota</taxon>
        <taxon>Metazoa</taxon>
        <taxon>Ecdysozoa</taxon>
        <taxon>Arthropoda</taxon>
        <taxon>Hexapoda</taxon>
        <taxon>Insecta</taxon>
        <taxon>Pterygota</taxon>
        <taxon>Neoptera</taxon>
        <taxon>Endopterygota</taxon>
        <taxon>Diptera</taxon>
        <taxon>Brachycera</taxon>
        <taxon>Muscomorpha</taxon>
        <taxon>Ephydroidea</taxon>
        <taxon>Drosophilidae</taxon>
        <taxon>Drosophila</taxon>
    </lineage>
</organism>